<name>A0AA40EIE1_9PEZI</name>
<dbReference type="AlphaFoldDB" id="A0AA40EIE1"/>
<organism evidence="2 3">
    <name type="scientific">Apiosordaria backusii</name>
    <dbReference type="NCBI Taxonomy" id="314023"/>
    <lineage>
        <taxon>Eukaryota</taxon>
        <taxon>Fungi</taxon>
        <taxon>Dikarya</taxon>
        <taxon>Ascomycota</taxon>
        <taxon>Pezizomycotina</taxon>
        <taxon>Sordariomycetes</taxon>
        <taxon>Sordariomycetidae</taxon>
        <taxon>Sordariales</taxon>
        <taxon>Lasiosphaeriaceae</taxon>
        <taxon>Apiosordaria</taxon>
    </lineage>
</organism>
<dbReference type="Proteomes" id="UP001172159">
    <property type="component" value="Unassembled WGS sequence"/>
</dbReference>
<keyword evidence="3" id="KW-1185">Reference proteome</keyword>
<protein>
    <submittedName>
        <fullName evidence="2">Uncharacterized protein</fullName>
    </submittedName>
</protein>
<comment type="caution">
    <text evidence="2">The sequence shown here is derived from an EMBL/GenBank/DDBJ whole genome shotgun (WGS) entry which is preliminary data.</text>
</comment>
<gene>
    <name evidence="2" type="ORF">B0T21DRAFT_287970</name>
</gene>
<evidence type="ECO:0000313" key="3">
    <source>
        <dbReference type="Proteomes" id="UP001172159"/>
    </source>
</evidence>
<evidence type="ECO:0000256" key="1">
    <source>
        <dbReference type="SAM" id="MobiDB-lite"/>
    </source>
</evidence>
<sequence length="322" mass="34303">MGHQPTGQGGDPKGQKGKGKERDTGHSQDAPVESSSHQSQATGSTFSRIAQSAASLPSFLMSGPPEAGPGGSEKGETSRVGQALARVGDSSVQVQVNTSAGETMRPGHTEAHIAQEEASFAAFLDSDDVPMLSEPVDVEGAGHSAVSTSSTSTTVASVWEPSQSVKEQMANDGADVVALLSGHNDPEVDILPGEPISHTDLTNLRKALFGEDVDRPPAAVPWDNVLNFIPEYLQAGTNVGVNTELYSHLGAENTEEAWQTWLDQWSRVLTDYQDEVWGDLNALVDDARAEIKRMEEIKPGEKPPEPRALLRLRAILGHLRGT</sequence>
<proteinExistence type="predicted"/>
<evidence type="ECO:0000313" key="2">
    <source>
        <dbReference type="EMBL" id="KAK0737703.1"/>
    </source>
</evidence>
<feature type="compositionally biased region" description="Polar residues" evidence="1">
    <location>
        <begin position="33"/>
        <end position="55"/>
    </location>
</feature>
<dbReference type="EMBL" id="JAUKTV010000005">
    <property type="protein sequence ID" value="KAK0737703.1"/>
    <property type="molecule type" value="Genomic_DNA"/>
</dbReference>
<reference evidence="2" key="1">
    <citation type="submission" date="2023-06" db="EMBL/GenBank/DDBJ databases">
        <title>Genome-scale phylogeny and comparative genomics of the fungal order Sordariales.</title>
        <authorList>
            <consortium name="Lawrence Berkeley National Laboratory"/>
            <person name="Hensen N."/>
            <person name="Bonometti L."/>
            <person name="Westerberg I."/>
            <person name="Brannstrom I.O."/>
            <person name="Guillou S."/>
            <person name="Cros-Aarteil S."/>
            <person name="Calhoun S."/>
            <person name="Haridas S."/>
            <person name="Kuo A."/>
            <person name="Mondo S."/>
            <person name="Pangilinan J."/>
            <person name="Riley R."/>
            <person name="Labutti K."/>
            <person name="Andreopoulos B."/>
            <person name="Lipzen A."/>
            <person name="Chen C."/>
            <person name="Yanf M."/>
            <person name="Daum C."/>
            <person name="Ng V."/>
            <person name="Clum A."/>
            <person name="Steindorff A."/>
            <person name="Ohm R."/>
            <person name="Martin F."/>
            <person name="Silar P."/>
            <person name="Natvig D."/>
            <person name="Lalanne C."/>
            <person name="Gautier V."/>
            <person name="Ament-Velasquez S.L."/>
            <person name="Kruys A."/>
            <person name="Hutchinson M.I."/>
            <person name="Powell A.J."/>
            <person name="Barry K."/>
            <person name="Miller A.N."/>
            <person name="Grigoriev I.V."/>
            <person name="Debuchy R."/>
            <person name="Gladieux P."/>
            <person name="Thoren M.H."/>
            <person name="Johannesson H."/>
        </authorList>
    </citation>
    <scope>NUCLEOTIDE SEQUENCE</scope>
    <source>
        <strain evidence="2">CBS 540.89</strain>
    </source>
</reference>
<accession>A0AA40EIE1</accession>
<feature type="region of interest" description="Disordered" evidence="1">
    <location>
        <begin position="1"/>
        <end position="92"/>
    </location>
</feature>